<dbReference type="RefSeq" id="WP_266279240.1">
    <property type="nucleotide sequence ID" value="NZ_JAPKNF010000001.1"/>
</dbReference>
<evidence type="ECO:0000313" key="5">
    <source>
        <dbReference type="EMBL" id="MDQ0516719.1"/>
    </source>
</evidence>
<gene>
    <name evidence="5" type="ORF">QO015_002332</name>
</gene>
<feature type="domain" description="NAD-dependent epimerase/dehydratase" evidence="4">
    <location>
        <begin position="3"/>
        <end position="175"/>
    </location>
</feature>
<proteinExistence type="inferred from homology"/>
<keyword evidence="3" id="KW-0520">NAD</keyword>
<sequence>MRVLVTGHSGFVGRRAVAALRAAGHDVRGLETEAGEPVDLIDAEAVRAAFARTRPERVLHLGAVSGPMLLADRPDLVLRINGEGTATVLEAARAVGAARVVFASSVAAHAAPSGDDPDPLTLYGATKRFGEMLARLAERNGNLEVPIVRIGSVFGSGRQTDNPIHAMVHMALRDRVVRYAERVMEPFIEAGDCAAALAGITVADGTRPAYDAIAYRASESEVAALVARATGARLERVASSDPAPIYSRRFDASGLLEDAALPGFLPMDVAINNLVAAIRRDANILV</sequence>
<dbReference type="InterPro" id="IPR001509">
    <property type="entry name" value="Epimerase_deHydtase"/>
</dbReference>
<dbReference type="PANTHER" id="PTHR43103:SF5">
    <property type="entry name" value="4-EPIMERASE, PUTATIVE (AFU_ORTHOLOGUE AFUA_7G00360)-RELATED"/>
    <property type="match status" value="1"/>
</dbReference>
<dbReference type="Proteomes" id="UP001223743">
    <property type="component" value="Unassembled WGS sequence"/>
</dbReference>
<evidence type="ECO:0000259" key="4">
    <source>
        <dbReference type="Pfam" id="PF01370"/>
    </source>
</evidence>
<protein>
    <submittedName>
        <fullName evidence="5">Nucleoside-diphosphate-sugar epimerase</fullName>
    </submittedName>
</protein>
<comment type="similarity">
    <text evidence="1">Belongs to the NAD(P)-dependent epimerase/dehydratase family.</text>
</comment>
<name>A0ABU0M6X1_9HYPH</name>
<dbReference type="SUPFAM" id="SSF51735">
    <property type="entry name" value="NAD(P)-binding Rossmann-fold domains"/>
    <property type="match status" value="1"/>
</dbReference>
<dbReference type="Gene3D" id="3.40.50.720">
    <property type="entry name" value="NAD(P)-binding Rossmann-like Domain"/>
    <property type="match status" value="1"/>
</dbReference>
<evidence type="ECO:0000256" key="1">
    <source>
        <dbReference type="ARBA" id="ARBA00007637"/>
    </source>
</evidence>
<keyword evidence="6" id="KW-1185">Reference proteome</keyword>
<accession>A0ABU0M6X1</accession>
<keyword evidence="2" id="KW-0560">Oxidoreductase</keyword>
<evidence type="ECO:0000256" key="3">
    <source>
        <dbReference type="ARBA" id="ARBA00023027"/>
    </source>
</evidence>
<reference evidence="5 6" key="1">
    <citation type="submission" date="2023-07" db="EMBL/GenBank/DDBJ databases">
        <title>Genomic Encyclopedia of Type Strains, Phase IV (KMG-IV): sequencing the most valuable type-strain genomes for metagenomic binning, comparative biology and taxonomic classification.</title>
        <authorList>
            <person name="Goeker M."/>
        </authorList>
    </citation>
    <scope>NUCLEOTIDE SEQUENCE [LARGE SCALE GENOMIC DNA]</scope>
    <source>
        <strain evidence="5 6">B1-1</strain>
    </source>
</reference>
<dbReference type="EMBL" id="JAUSWJ010000001">
    <property type="protein sequence ID" value="MDQ0516719.1"/>
    <property type="molecule type" value="Genomic_DNA"/>
</dbReference>
<comment type="caution">
    <text evidence="5">The sequence shown here is derived from an EMBL/GenBank/DDBJ whole genome shotgun (WGS) entry which is preliminary data.</text>
</comment>
<organism evidence="5 6">
    <name type="scientific">Kaistia geumhonensis</name>
    <dbReference type="NCBI Taxonomy" id="410839"/>
    <lineage>
        <taxon>Bacteria</taxon>
        <taxon>Pseudomonadati</taxon>
        <taxon>Pseudomonadota</taxon>
        <taxon>Alphaproteobacteria</taxon>
        <taxon>Hyphomicrobiales</taxon>
        <taxon>Kaistiaceae</taxon>
        <taxon>Kaistia</taxon>
    </lineage>
</organism>
<evidence type="ECO:0000256" key="2">
    <source>
        <dbReference type="ARBA" id="ARBA00023002"/>
    </source>
</evidence>
<evidence type="ECO:0000313" key="6">
    <source>
        <dbReference type="Proteomes" id="UP001223743"/>
    </source>
</evidence>
<dbReference type="CDD" id="cd08946">
    <property type="entry name" value="SDR_e"/>
    <property type="match status" value="1"/>
</dbReference>
<dbReference type="Pfam" id="PF01370">
    <property type="entry name" value="Epimerase"/>
    <property type="match status" value="1"/>
</dbReference>
<dbReference type="PANTHER" id="PTHR43103">
    <property type="entry name" value="NUCLEOSIDE-DIPHOSPHATE-SUGAR EPIMERASE"/>
    <property type="match status" value="1"/>
</dbReference>
<dbReference type="InterPro" id="IPR036291">
    <property type="entry name" value="NAD(P)-bd_dom_sf"/>
</dbReference>